<sequence>MQPYIIRSYGDVNLHIAQFLKGHGCFGSYMFKFKKLDTQECHDCQAPIDDPEYGISMLITLLLRRRSTR</sequence>
<evidence type="ECO:0000313" key="1">
    <source>
        <dbReference type="EMBL" id="CAI6361513.1"/>
    </source>
</evidence>
<evidence type="ECO:0000313" key="2">
    <source>
        <dbReference type="Proteomes" id="UP001160148"/>
    </source>
</evidence>
<comment type="caution">
    <text evidence="1">The sequence shown here is derived from an EMBL/GenBank/DDBJ whole genome shotgun (WGS) entry which is preliminary data.</text>
</comment>
<keyword evidence="2" id="KW-1185">Reference proteome</keyword>
<accession>A0AAV0X0K6</accession>
<protein>
    <submittedName>
        <fullName evidence="1">Uncharacterized protein</fullName>
    </submittedName>
</protein>
<gene>
    <name evidence="1" type="ORF">MEUPH1_LOCUS16685</name>
</gene>
<proteinExistence type="predicted"/>
<organism evidence="1 2">
    <name type="scientific">Macrosiphum euphorbiae</name>
    <name type="common">potato aphid</name>
    <dbReference type="NCBI Taxonomy" id="13131"/>
    <lineage>
        <taxon>Eukaryota</taxon>
        <taxon>Metazoa</taxon>
        <taxon>Ecdysozoa</taxon>
        <taxon>Arthropoda</taxon>
        <taxon>Hexapoda</taxon>
        <taxon>Insecta</taxon>
        <taxon>Pterygota</taxon>
        <taxon>Neoptera</taxon>
        <taxon>Paraneoptera</taxon>
        <taxon>Hemiptera</taxon>
        <taxon>Sternorrhyncha</taxon>
        <taxon>Aphidomorpha</taxon>
        <taxon>Aphidoidea</taxon>
        <taxon>Aphididae</taxon>
        <taxon>Macrosiphini</taxon>
        <taxon>Macrosiphum</taxon>
    </lineage>
</organism>
<dbReference type="EMBL" id="CARXXK010000003">
    <property type="protein sequence ID" value="CAI6361513.1"/>
    <property type="molecule type" value="Genomic_DNA"/>
</dbReference>
<reference evidence="1 2" key="1">
    <citation type="submission" date="2023-01" db="EMBL/GenBank/DDBJ databases">
        <authorList>
            <person name="Whitehead M."/>
        </authorList>
    </citation>
    <scope>NUCLEOTIDE SEQUENCE [LARGE SCALE GENOMIC DNA]</scope>
</reference>
<dbReference type="Proteomes" id="UP001160148">
    <property type="component" value="Unassembled WGS sequence"/>
</dbReference>
<dbReference type="AlphaFoldDB" id="A0AAV0X0K6"/>
<name>A0AAV0X0K6_9HEMI</name>